<name>A0ABV3X361_9FIRM</name>
<evidence type="ECO:0000256" key="1">
    <source>
        <dbReference type="SAM" id="MobiDB-lite"/>
    </source>
</evidence>
<comment type="caution">
    <text evidence="2">The sequence shown here is derived from an EMBL/GenBank/DDBJ whole genome shotgun (WGS) entry which is preliminary data.</text>
</comment>
<accession>A0ABV3X361</accession>
<evidence type="ECO:0000313" key="2">
    <source>
        <dbReference type="EMBL" id="MEX5284464.1"/>
    </source>
</evidence>
<feature type="region of interest" description="Disordered" evidence="1">
    <location>
        <begin position="43"/>
        <end position="62"/>
    </location>
</feature>
<sequence>MFFAVAKDISTEANASLGRDAPHNIITDIVNYMAWDYANQNSHNATTDTMPNKKNSPQSSSVEMSLGGIAIGDTKNRVYSMLGRESRISYEGSYSDPRYQYPNMEVVMSGNIVTAFVSKNAMVKTGRGIGEGNSVQDVLAAYGKADMIMEYDGYLLYEYKFVSANGRNCLLRFAMKNGTVSYISGRVAE</sequence>
<evidence type="ECO:0000313" key="3">
    <source>
        <dbReference type="Proteomes" id="UP001559623"/>
    </source>
</evidence>
<reference evidence="2 3" key="1">
    <citation type="submission" date="2023-04" db="EMBL/GenBank/DDBJ databases">
        <title>Genome Sequence of Selenomonas sputigena ATCC 33150.</title>
        <authorList>
            <person name="Miller D.P."/>
            <person name="Anvari S."/>
            <person name="Polson S.W."/>
            <person name="Macdonald M."/>
            <person name="Mcdowell J.V."/>
        </authorList>
    </citation>
    <scope>NUCLEOTIDE SEQUENCE [LARGE SCALE GENOMIC DNA]</scope>
    <source>
        <strain evidence="2 3">ATCC 33150</strain>
    </source>
</reference>
<protein>
    <submittedName>
        <fullName evidence="2">Uncharacterized protein</fullName>
    </submittedName>
</protein>
<dbReference type="EMBL" id="JARVLH010000001">
    <property type="protein sequence ID" value="MEX5284464.1"/>
    <property type="molecule type" value="Genomic_DNA"/>
</dbReference>
<keyword evidence="3" id="KW-1185">Reference proteome</keyword>
<proteinExistence type="predicted"/>
<organism evidence="2 3">
    <name type="scientific">Selenomonas sputigena</name>
    <dbReference type="NCBI Taxonomy" id="69823"/>
    <lineage>
        <taxon>Bacteria</taxon>
        <taxon>Bacillati</taxon>
        <taxon>Bacillota</taxon>
        <taxon>Negativicutes</taxon>
        <taxon>Selenomonadales</taxon>
        <taxon>Selenomonadaceae</taxon>
        <taxon>Selenomonas</taxon>
    </lineage>
</organism>
<gene>
    <name evidence="2" type="ORF">QCO44_02230</name>
</gene>
<dbReference type="RefSeq" id="WP_368846173.1">
    <property type="nucleotide sequence ID" value="NZ_CP194411.1"/>
</dbReference>
<dbReference type="Proteomes" id="UP001559623">
    <property type="component" value="Unassembled WGS sequence"/>
</dbReference>